<reference evidence="2 3" key="1">
    <citation type="journal article" date="2015" name="Biotechnol. Biofuels">
        <title>Enhanced degradation of softwood versus hardwood by the white-rot fungus Pycnoporus coccineus.</title>
        <authorList>
            <person name="Couturier M."/>
            <person name="Navarro D."/>
            <person name="Chevret D."/>
            <person name="Henrissat B."/>
            <person name="Piumi F."/>
            <person name="Ruiz-Duenas F.J."/>
            <person name="Martinez A.T."/>
            <person name="Grigoriev I.V."/>
            <person name="Riley R."/>
            <person name="Lipzen A."/>
            <person name="Berrin J.G."/>
            <person name="Master E.R."/>
            <person name="Rosso M.N."/>
        </authorList>
    </citation>
    <scope>NUCLEOTIDE SEQUENCE [LARGE SCALE GENOMIC DNA]</scope>
    <source>
        <strain evidence="2 3">BRFM310</strain>
    </source>
</reference>
<name>A0A1Y2IZ88_TRAC3</name>
<accession>A0A1Y2IZ88</accession>
<dbReference type="Gene3D" id="3.90.1410.10">
    <property type="entry name" value="set domain protein methyltransferase, domain 1"/>
    <property type="match status" value="1"/>
</dbReference>
<sequence length="529" mass="58042">MSDTPLNAFLQWLEESAGVSLGEGVSIVQSPDGSISVWADRDEPIIHPETVASIPKATILSARTCALSQHVAWAPFGHGAVLSLSLALYSEMLRGTESKWHPYLQSLPPTPVPIARLWGDQFAFSEDADAQEAARWIQGTEIQRELQDEDGSLLMEETHAFYKEEVQPLLDSLGFSTSAHGFLHAYSLVCSRAFLVDAYHGLSMVPVADAFNHTNENHVQLASEFDVCPLCGSLSECPHDRDDATSQPPAAKSLVHPLSSEASDTVEMVTVRSIPPRSEIFNTYGADLGNASLLARYGFALEPCEQDMVTFGWAGSGISLDNDQDQEVFRTVYTRALHEVGDLVRKSALIYAPKEEEHYACPFAINSDGQASLGLFVWAVWNALNERPPPEFEHMSDSDVLVSSLSYLPRIVTALVRLEAFREETEEAREIEISDDMACQLLEDAAEALASLCRARAAGMGKKGYRGARADVLCEILDHLPSDHRKTRLALEYLLSERALLEACAAGWEEIRDNLCGESPGEGDSDIED</sequence>
<dbReference type="InterPro" id="IPR050600">
    <property type="entry name" value="SETD3_SETD6_MTase"/>
</dbReference>
<dbReference type="EMBL" id="KZ084090">
    <property type="protein sequence ID" value="OSD06479.1"/>
    <property type="molecule type" value="Genomic_DNA"/>
</dbReference>
<keyword evidence="3" id="KW-1185">Reference proteome</keyword>
<evidence type="ECO:0000313" key="2">
    <source>
        <dbReference type="EMBL" id="OSD06479.1"/>
    </source>
</evidence>
<protein>
    <submittedName>
        <fullName evidence="2">SET domain-containing protein</fullName>
    </submittedName>
</protein>
<dbReference type="CDD" id="cd10527">
    <property type="entry name" value="SET_LSMT"/>
    <property type="match status" value="1"/>
</dbReference>
<evidence type="ECO:0000259" key="1">
    <source>
        <dbReference type="PROSITE" id="PS50280"/>
    </source>
</evidence>
<evidence type="ECO:0000313" key="3">
    <source>
        <dbReference type="Proteomes" id="UP000193067"/>
    </source>
</evidence>
<dbReference type="PANTHER" id="PTHR13271">
    <property type="entry name" value="UNCHARACTERIZED PUTATIVE METHYLTRANSFERASE"/>
    <property type="match status" value="1"/>
</dbReference>
<dbReference type="SUPFAM" id="SSF82199">
    <property type="entry name" value="SET domain"/>
    <property type="match status" value="1"/>
</dbReference>
<proteinExistence type="predicted"/>
<dbReference type="PANTHER" id="PTHR13271:SF34">
    <property type="entry name" value="N-LYSINE METHYLTRANSFERASE SETD6"/>
    <property type="match status" value="1"/>
</dbReference>
<dbReference type="GO" id="GO:0016279">
    <property type="term" value="F:protein-lysine N-methyltransferase activity"/>
    <property type="evidence" value="ECO:0007669"/>
    <property type="project" value="TreeGrafter"/>
</dbReference>
<dbReference type="OrthoDB" id="441812at2759"/>
<dbReference type="PROSITE" id="PS50280">
    <property type="entry name" value="SET"/>
    <property type="match status" value="1"/>
</dbReference>
<dbReference type="Proteomes" id="UP000193067">
    <property type="component" value="Unassembled WGS sequence"/>
</dbReference>
<dbReference type="AlphaFoldDB" id="A0A1Y2IZ88"/>
<dbReference type="GO" id="GO:0005634">
    <property type="term" value="C:nucleus"/>
    <property type="evidence" value="ECO:0007669"/>
    <property type="project" value="TreeGrafter"/>
</dbReference>
<dbReference type="STRING" id="1353009.A0A1Y2IZ88"/>
<dbReference type="InterPro" id="IPR001214">
    <property type="entry name" value="SET_dom"/>
</dbReference>
<organism evidence="2 3">
    <name type="scientific">Trametes coccinea (strain BRFM310)</name>
    <name type="common">Pycnoporus coccineus</name>
    <dbReference type="NCBI Taxonomy" id="1353009"/>
    <lineage>
        <taxon>Eukaryota</taxon>
        <taxon>Fungi</taxon>
        <taxon>Dikarya</taxon>
        <taxon>Basidiomycota</taxon>
        <taxon>Agaricomycotina</taxon>
        <taxon>Agaricomycetes</taxon>
        <taxon>Polyporales</taxon>
        <taxon>Polyporaceae</taxon>
        <taxon>Trametes</taxon>
    </lineage>
</organism>
<feature type="domain" description="SET" evidence="1">
    <location>
        <begin position="23"/>
        <end position="285"/>
    </location>
</feature>
<gene>
    <name evidence="2" type="ORF">PYCCODRAFT_1431475</name>
</gene>
<dbReference type="InterPro" id="IPR046341">
    <property type="entry name" value="SET_dom_sf"/>
</dbReference>